<protein>
    <submittedName>
        <fullName evidence="1">Uncharacterized protein</fullName>
    </submittedName>
</protein>
<dbReference type="EMBL" id="BT043472">
    <property type="protein sequence ID" value="ACF88477.1"/>
    <property type="molecule type" value="mRNA"/>
</dbReference>
<evidence type="ECO:0000313" key="1">
    <source>
        <dbReference type="EMBL" id="ACF88477.1"/>
    </source>
</evidence>
<sequence length="53" mass="5851">MITVLYCGAQVLVDVAAALQGRAQWSCIVVSYTSAPILYVNSDLHVNLKKRRD</sequence>
<accession>B4G284</accession>
<organism evidence="1">
    <name type="scientific">Zea mays</name>
    <name type="common">Maize</name>
    <dbReference type="NCBI Taxonomy" id="4577"/>
    <lineage>
        <taxon>Eukaryota</taxon>
        <taxon>Viridiplantae</taxon>
        <taxon>Streptophyta</taxon>
        <taxon>Embryophyta</taxon>
        <taxon>Tracheophyta</taxon>
        <taxon>Spermatophyta</taxon>
        <taxon>Magnoliopsida</taxon>
        <taxon>Liliopsida</taxon>
        <taxon>Poales</taxon>
        <taxon>Poaceae</taxon>
        <taxon>PACMAD clade</taxon>
        <taxon>Panicoideae</taxon>
        <taxon>Andropogonodae</taxon>
        <taxon>Andropogoneae</taxon>
        <taxon>Tripsacinae</taxon>
        <taxon>Zea</taxon>
    </lineage>
</organism>
<dbReference type="AlphaFoldDB" id="B4G284"/>
<reference evidence="1" key="1">
    <citation type="journal article" date="2009" name="PLoS Genet.">
        <title>Sequencing, mapping, and analysis of 27,455 maize full-length cDNAs.</title>
        <authorList>
            <person name="Soderlund C."/>
            <person name="Descour A."/>
            <person name="Kudrna D."/>
            <person name="Bomhoff M."/>
            <person name="Boyd L."/>
            <person name="Currie J."/>
            <person name="Angelova A."/>
            <person name="Collura K."/>
            <person name="Wissotski M."/>
            <person name="Ashley E."/>
            <person name="Morrow D."/>
            <person name="Fernandes J."/>
            <person name="Walbot V."/>
            <person name="Yu Y."/>
        </authorList>
    </citation>
    <scope>NUCLEOTIDE SEQUENCE</scope>
    <source>
        <strain evidence="1">B73</strain>
    </source>
</reference>
<proteinExistence type="evidence at transcript level"/>
<name>B4G284_MAIZE</name>